<sequence length="1275" mass="139939">MNKFFTFLLFSFSLSIYAQGEANIWYFGERAGLDFNSGSPVALTNGKLSTTEGCATISNSSGQLLFYTDGVTVYNKNHTIMINGSNLKGHFSSSQSAIIVKKPNSASIYYIFTSDVEGSNEGICYSEVDLSLDGGLGAVTSIKNILLITPTAEKLTATLNRTGEGVWVITHGYGNNNFYSFFVDNSGVNSIPVISSAGVEVGGVKDAIGYLKVAPTGDKLICANNSSLTELFNFNNETGVVSNPLLITDKPITYGVEFSQSGKIAYLTTGSNILKKYEVNQYDLTATNIPDSEINLITTIDDMSRSYTLQLAPDGKIYIANFITPYLSAIAKPNVLGLDCTFELNTVSLNGRLSLAGLPQFTPSNLQVTIKIQNNCLGEMTSFSLDSNREIIAAQWDFGDGNSSTDLTPNHFYSSTGNYTVSVKAISNTGATTETKGIIIYEVPTASQPRNILVCDNNNDGFHAFDLTSQNAAILNGQDPTLYKVDYYVSSADYNDNLAINSPTTYTNTTAYLPQTIIASVANKANSSCKISTSFSISVNERPIPEISTAIPNYLICDNTSIGNDTDGRVLFDLTQKSSTILKGQSATQFLLTYYKDIALTQNIASPSAYANTNTTETIYVKMYNKDNPICFATTSFKIQVSALSVINQNVDLKQCDDDINGFTIFNLEEAIPKITANATNESITFYTTQIDAQNNRNPITNPTSYSNQMISNDIVYARITNSNDCFKIATINLIISTTQIPINFVRNFTVCDDAVLGTNTDGISSFDFSSINKEIKDLFPTGQQLDITYYRNLNDALTEKNTILDIVNYRNIGYPNSQKIYVRIDSKLNNDCLGIGSPIQLNVESIPVMQPIKEIRCDDNHEGFFAFDTSTIQTRLLNGSTSVTLKYFDENNNSLSSPLPNPFVTRSQIIKVEATNTSMTACSYETTLEFVVSDLPEASPIPSNLLIVCDDEIDPTEQDGKYAFDTSTFQNTILGGQTGMIVKYYDATNNLLSSPLPNPFITISQNIRVEVINSNNANCKAIMSIPFVVHPLPPLTLTGKERLCSNISNFTKVINAAIVYELLIDNYTYEWTYNGNLISGETEYTLTIDKTGTYTVKVTTDEGCSRTRVITVSASNIAKIENIKIEDLTSTNSIQVSATGTGDYVYALDDENSYQSENLFTNVTAGMHTVYVKDLNGCGISLQEVAILGIPNFFTPNQDGFNDYWNIKGVNNAFNAKTIIHVFDRYGKLISKLNPLNQGWDGNFNGRPLPSDDYWYTIALEDGRILKGHFTLKR</sequence>
<reference evidence="3 4" key="1">
    <citation type="submission" date="2018-10" db="EMBL/GenBank/DDBJ databases">
        <title>Genomic Encyclopedia of Archaeal and Bacterial Type Strains, Phase II (KMG-II): from individual species to whole genera.</title>
        <authorList>
            <person name="Goeker M."/>
        </authorList>
    </citation>
    <scope>NUCLEOTIDE SEQUENCE [LARGE SCALE GENOMIC DNA]</scope>
    <source>
        <strain evidence="3 4">DSM 15094</strain>
    </source>
</reference>
<name>A0A495S5I7_9FLAO</name>
<dbReference type="InterPro" id="IPR026341">
    <property type="entry name" value="T9SS_type_B"/>
</dbReference>
<keyword evidence="1" id="KW-0732">Signal</keyword>
<dbReference type="CDD" id="cd00146">
    <property type="entry name" value="PKD"/>
    <property type="match status" value="1"/>
</dbReference>
<keyword evidence="4" id="KW-1185">Reference proteome</keyword>
<organism evidence="3 4">
    <name type="scientific">Flavobacterium limicola</name>
    <dbReference type="NCBI Taxonomy" id="180441"/>
    <lineage>
        <taxon>Bacteria</taxon>
        <taxon>Pseudomonadati</taxon>
        <taxon>Bacteroidota</taxon>
        <taxon>Flavobacteriia</taxon>
        <taxon>Flavobacteriales</taxon>
        <taxon>Flavobacteriaceae</taxon>
        <taxon>Flavobacterium</taxon>
    </lineage>
</organism>
<gene>
    <name evidence="3" type="ORF">BC952_0712</name>
</gene>
<dbReference type="Pfam" id="PF18911">
    <property type="entry name" value="PKD_4"/>
    <property type="match status" value="1"/>
</dbReference>
<protein>
    <submittedName>
        <fullName evidence="3">Gliding motility-associated-like protein</fullName>
    </submittedName>
</protein>
<dbReference type="PROSITE" id="PS50093">
    <property type="entry name" value="PKD"/>
    <property type="match status" value="1"/>
</dbReference>
<dbReference type="Pfam" id="PF13585">
    <property type="entry name" value="CHU_C"/>
    <property type="match status" value="1"/>
</dbReference>
<dbReference type="SMART" id="SM00089">
    <property type="entry name" value="PKD"/>
    <property type="match status" value="1"/>
</dbReference>
<feature type="signal peptide" evidence="1">
    <location>
        <begin position="1"/>
        <end position="18"/>
    </location>
</feature>
<dbReference type="RefSeq" id="WP_121364247.1">
    <property type="nucleotide sequence ID" value="NZ_RBXA01000001.1"/>
</dbReference>
<dbReference type="Proteomes" id="UP000280091">
    <property type="component" value="Unassembled WGS sequence"/>
</dbReference>
<feature type="domain" description="PKD" evidence="2">
    <location>
        <begin position="382"/>
        <end position="440"/>
    </location>
</feature>
<dbReference type="Gene3D" id="2.60.40.10">
    <property type="entry name" value="Immunoglobulins"/>
    <property type="match status" value="2"/>
</dbReference>
<dbReference type="EMBL" id="RBXA01000001">
    <property type="protein sequence ID" value="RKS95065.1"/>
    <property type="molecule type" value="Genomic_DNA"/>
</dbReference>
<dbReference type="InterPro" id="IPR000601">
    <property type="entry name" value="PKD_dom"/>
</dbReference>
<comment type="caution">
    <text evidence="3">The sequence shown here is derived from an EMBL/GenBank/DDBJ whole genome shotgun (WGS) entry which is preliminary data.</text>
</comment>
<dbReference type="InterPro" id="IPR013783">
    <property type="entry name" value="Ig-like_fold"/>
</dbReference>
<dbReference type="InterPro" id="IPR035986">
    <property type="entry name" value="PKD_dom_sf"/>
</dbReference>
<evidence type="ECO:0000256" key="1">
    <source>
        <dbReference type="SAM" id="SignalP"/>
    </source>
</evidence>
<evidence type="ECO:0000313" key="3">
    <source>
        <dbReference type="EMBL" id="RKS95065.1"/>
    </source>
</evidence>
<dbReference type="InterPro" id="IPR022409">
    <property type="entry name" value="PKD/Chitinase_dom"/>
</dbReference>
<dbReference type="SUPFAM" id="SSF49299">
    <property type="entry name" value="PKD domain"/>
    <property type="match status" value="2"/>
</dbReference>
<dbReference type="OrthoDB" id="9765926at2"/>
<proteinExistence type="predicted"/>
<accession>A0A495S5I7</accession>
<evidence type="ECO:0000259" key="2">
    <source>
        <dbReference type="PROSITE" id="PS50093"/>
    </source>
</evidence>
<evidence type="ECO:0000313" key="4">
    <source>
        <dbReference type="Proteomes" id="UP000280091"/>
    </source>
</evidence>
<dbReference type="NCBIfam" id="TIGR04131">
    <property type="entry name" value="Bac_Flav_CTERM"/>
    <property type="match status" value="1"/>
</dbReference>
<dbReference type="AlphaFoldDB" id="A0A495S5I7"/>
<dbReference type="InterPro" id="IPR011044">
    <property type="entry name" value="Quino_amine_DH_bsu"/>
</dbReference>
<feature type="chain" id="PRO_5019761789" evidence="1">
    <location>
        <begin position="19"/>
        <end position="1275"/>
    </location>
</feature>
<dbReference type="SUPFAM" id="SSF50969">
    <property type="entry name" value="YVTN repeat-like/Quinoprotein amine dehydrogenase"/>
    <property type="match status" value="1"/>
</dbReference>